<gene>
    <name evidence="2" type="ORF">OKW52_16305</name>
</gene>
<dbReference type="Proteomes" id="UP001208938">
    <property type="component" value="Unassembled WGS sequence"/>
</dbReference>
<accession>A0ABT3H1Q6</accession>
<reference evidence="2 3" key="1">
    <citation type="submission" date="2022-10" db="EMBL/GenBank/DDBJ databases">
        <title>Pararhodobacter sp. nov., isolated from marine algae.</title>
        <authorList>
            <person name="Choi B.J."/>
            <person name="Kim J.M."/>
            <person name="Lee J.K."/>
            <person name="Choi D.G."/>
            <person name="Jeon C.O."/>
        </authorList>
    </citation>
    <scope>NUCLEOTIDE SEQUENCE [LARGE SCALE GENOMIC DNA]</scope>
    <source>
        <strain evidence="2 3">ZQ420</strain>
    </source>
</reference>
<dbReference type="EMBL" id="JAPDFL010000001">
    <property type="protein sequence ID" value="MCW1933776.1"/>
    <property type="molecule type" value="Genomic_DNA"/>
</dbReference>
<evidence type="ECO:0008006" key="4">
    <source>
        <dbReference type="Google" id="ProtNLM"/>
    </source>
</evidence>
<organism evidence="2 3">
    <name type="scientific">Pararhodobacter zhoushanensis</name>
    <dbReference type="NCBI Taxonomy" id="2479545"/>
    <lineage>
        <taxon>Bacteria</taxon>
        <taxon>Pseudomonadati</taxon>
        <taxon>Pseudomonadota</taxon>
        <taxon>Alphaproteobacteria</taxon>
        <taxon>Rhodobacterales</taxon>
        <taxon>Paracoccaceae</taxon>
        <taxon>Pararhodobacter</taxon>
    </lineage>
</organism>
<feature type="region of interest" description="Disordered" evidence="1">
    <location>
        <begin position="140"/>
        <end position="161"/>
    </location>
</feature>
<evidence type="ECO:0000313" key="2">
    <source>
        <dbReference type="EMBL" id="MCW1933776.1"/>
    </source>
</evidence>
<proteinExistence type="predicted"/>
<keyword evidence="3" id="KW-1185">Reference proteome</keyword>
<name>A0ABT3H1Q6_9RHOB</name>
<evidence type="ECO:0000256" key="1">
    <source>
        <dbReference type="SAM" id="MobiDB-lite"/>
    </source>
</evidence>
<evidence type="ECO:0000313" key="3">
    <source>
        <dbReference type="Proteomes" id="UP001208938"/>
    </source>
</evidence>
<comment type="caution">
    <text evidence="2">The sequence shown here is derived from an EMBL/GenBank/DDBJ whole genome shotgun (WGS) entry which is preliminary data.</text>
</comment>
<protein>
    <recommendedName>
        <fullName evidence="4">Sulfotransferase family protein</fullName>
    </recommendedName>
</protein>
<dbReference type="RefSeq" id="WP_264506652.1">
    <property type="nucleotide sequence ID" value="NZ_JAPDFL010000001.1"/>
</dbReference>
<sequence>MDMILSKTLHLGLGLIPGAELRHLLRRGKTDKFSPKFVRPGFDLLIDGFPRSANTYSYYVIQLSYPNAKIAHHIHSWQQFLFARLWGVPSILLLRDPDATVASLLTKKGGSPTLWFIDYTLTTALSAVFANRFIRSRRSNRSSSTAPQGIGTVASSGDVAG</sequence>